<proteinExistence type="predicted"/>
<keyword evidence="3" id="KW-1185">Reference proteome</keyword>
<dbReference type="PANTHER" id="PTHR22674">
    <property type="entry name" value="NTPASE, KAP FAMILY P-LOOP DOMAIN-CONTAINING 1"/>
    <property type="match status" value="1"/>
</dbReference>
<dbReference type="AlphaFoldDB" id="A0A231GUI0"/>
<sequence length="738" mass="82379">MSDVLEDAHGINTDTEITKMANDGLERVPFARRVTDRIRAAGAEQSVVFGLAGPWGSGKSSALNMIAEILNTEHADQWSVAWFTPWSASDHDALTAEFYRAIASAMPDNKQGNKARKLLRSAAPMLSAVVKAAAASVTDKYLGDDAAAKITTAATDAAADTLGELPEPEEDPFSQRFLKLSEAIAAAGRNVLVIVDDVDRLHTDELLTVMKAVRLLGRFDRVHYLLSYDEQTVIDVLVETDLARNNRRRAARYLEKIVQYPFMLPPIQQLHLAEAFRTQIDAVANRYQILSTGEPDADPDYRGVTEAVFALLPSYTLTLRSIGRLCSQVDIMLALVGAAEVDLFDMLLLTYLRLEYRQLYLALPGWRQQLVSTRRRDHSDDRETLEQWTSRVAEAAEVDPTSQDGSLVYKIMASLFPALPKPRRFFVRSRQGKCRLGDDSYFDRYFAHRLPLGDIADEEVRTHLSILARTGTVDANSVFSLCMPDRDRRQLLLGKTLQNLDVIAEVPDPGSCAQAASALTGLLPNESRDYYFTRWGEVIFVFLGHSVSLAEPDHARQLVADHRARHGLDATVDVLFRHIEFPTIDEPKMLHATSVVRQEVLDVCLYDLTHDILAAGSRYSQGVLSFIHCFDADLWARLRTEVARIREEDGTPVYEFAARFVNVMEFSGSGGRSDNEKVVHFEPTTFAELIPAEEWNLDDLPTSTSEDVFEPGTLDHRRAVAIDRLRRALLKMQGAAGA</sequence>
<evidence type="ECO:0000259" key="1">
    <source>
        <dbReference type="Pfam" id="PF07693"/>
    </source>
</evidence>
<reference evidence="2 3" key="1">
    <citation type="submission" date="2017-07" db="EMBL/GenBank/DDBJ databases">
        <title>First draft Genome Sequence of Nocardia cerradoensis isolated from human infection.</title>
        <authorList>
            <person name="Carrasco G."/>
        </authorList>
    </citation>
    <scope>NUCLEOTIDE SEQUENCE [LARGE SCALE GENOMIC DNA]</scope>
    <source>
        <strain evidence="2 3">CNM20130759</strain>
    </source>
</reference>
<name>A0A231GUI0_9NOCA</name>
<dbReference type="EMBL" id="NGAF01000035">
    <property type="protein sequence ID" value="OXR40280.1"/>
    <property type="molecule type" value="Genomic_DNA"/>
</dbReference>
<evidence type="ECO:0000313" key="3">
    <source>
        <dbReference type="Proteomes" id="UP000215506"/>
    </source>
</evidence>
<dbReference type="InterPro" id="IPR052754">
    <property type="entry name" value="NTPase_KAP_P-loop"/>
</dbReference>
<gene>
    <name evidence="2" type="ORF">B7C42_07618</name>
</gene>
<dbReference type="InterPro" id="IPR011646">
    <property type="entry name" value="KAP_P-loop"/>
</dbReference>
<dbReference type="PANTHER" id="PTHR22674:SF6">
    <property type="entry name" value="NTPASE KAP FAMILY P-LOOP DOMAIN-CONTAINING PROTEIN 1"/>
    <property type="match status" value="1"/>
</dbReference>
<accession>A0A231GUI0</accession>
<organism evidence="2 3">
    <name type="scientific">Nocardia cerradoensis</name>
    <dbReference type="NCBI Taxonomy" id="85688"/>
    <lineage>
        <taxon>Bacteria</taxon>
        <taxon>Bacillati</taxon>
        <taxon>Actinomycetota</taxon>
        <taxon>Actinomycetes</taxon>
        <taxon>Mycobacteriales</taxon>
        <taxon>Nocardiaceae</taxon>
        <taxon>Nocardia</taxon>
    </lineage>
</organism>
<dbReference type="Pfam" id="PF07693">
    <property type="entry name" value="KAP_NTPase"/>
    <property type="match status" value="1"/>
</dbReference>
<evidence type="ECO:0000313" key="2">
    <source>
        <dbReference type="EMBL" id="OXR40280.1"/>
    </source>
</evidence>
<feature type="domain" description="KAP NTPase" evidence="1">
    <location>
        <begin position="29"/>
        <end position="335"/>
    </location>
</feature>
<dbReference type="Proteomes" id="UP000215506">
    <property type="component" value="Unassembled WGS sequence"/>
</dbReference>
<comment type="caution">
    <text evidence="2">The sequence shown here is derived from an EMBL/GenBank/DDBJ whole genome shotgun (WGS) entry which is preliminary data.</text>
</comment>
<dbReference type="InterPro" id="IPR027417">
    <property type="entry name" value="P-loop_NTPase"/>
</dbReference>
<dbReference type="Gene3D" id="3.40.50.300">
    <property type="entry name" value="P-loop containing nucleotide triphosphate hydrolases"/>
    <property type="match status" value="1"/>
</dbReference>
<dbReference type="RefSeq" id="WP_143860483.1">
    <property type="nucleotide sequence ID" value="NZ_NGAF01000035.1"/>
</dbReference>
<dbReference type="SUPFAM" id="SSF52540">
    <property type="entry name" value="P-loop containing nucleoside triphosphate hydrolases"/>
    <property type="match status" value="1"/>
</dbReference>
<protein>
    <recommendedName>
        <fullName evidence="1">KAP NTPase domain-containing protein</fullName>
    </recommendedName>
</protein>